<name>A0AAD1XRY6_EUPCR</name>
<accession>A0AAD1XRY6</accession>
<sequence>MHRVSKELVLYGLTINRRHFEAIIHNTSHLERLEFYICKIDSEGLRFRTDLDYKVKVLSFISSGEVSNSNWLVHPVRFEYILNAIANCSLKTSLQLIDIKWCFIHQDNAENMFLKHNLRNIKVFGLYDKNYKIYSFIL</sequence>
<comment type="caution">
    <text evidence="1">The sequence shown here is derived from an EMBL/GenBank/DDBJ whole genome shotgun (WGS) entry which is preliminary data.</text>
</comment>
<dbReference type="AlphaFoldDB" id="A0AAD1XRY6"/>
<gene>
    <name evidence="1" type="ORF">ECRASSUSDP1_LOCUS19543</name>
</gene>
<organism evidence="1 2">
    <name type="scientific">Euplotes crassus</name>
    <dbReference type="NCBI Taxonomy" id="5936"/>
    <lineage>
        <taxon>Eukaryota</taxon>
        <taxon>Sar</taxon>
        <taxon>Alveolata</taxon>
        <taxon>Ciliophora</taxon>
        <taxon>Intramacronucleata</taxon>
        <taxon>Spirotrichea</taxon>
        <taxon>Hypotrichia</taxon>
        <taxon>Euplotida</taxon>
        <taxon>Euplotidae</taxon>
        <taxon>Moneuplotes</taxon>
    </lineage>
</organism>
<dbReference type="Proteomes" id="UP001295684">
    <property type="component" value="Unassembled WGS sequence"/>
</dbReference>
<evidence type="ECO:0000313" key="2">
    <source>
        <dbReference type="Proteomes" id="UP001295684"/>
    </source>
</evidence>
<proteinExistence type="predicted"/>
<dbReference type="EMBL" id="CAMPGE010019844">
    <property type="protein sequence ID" value="CAI2378148.1"/>
    <property type="molecule type" value="Genomic_DNA"/>
</dbReference>
<keyword evidence="2" id="KW-1185">Reference proteome</keyword>
<evidence type="ECO:0000313" key="1">
    <source>
        <dbReference type="EMBL" id="CAI2378148.1"/>
    </source>
</evidence>
<reference evidence="1" key="1">
    <citation type="submission" date="2023-07" db="EMBL/GenBank/DDBJ databases">
        <authorList>
            <consortium name="AG Swart"/>
            <person name="Singh M."/>
            <person name="Singh A."/>
            <person name="Seah K."/>
            <person name="Emmerich C."/>
        </authorList>
    </citation>
    <scope>NUCLEOTIDE SEQUENCE</scope>
    <source>
        <strain evidence="1">DP1</strain>
    </source>
</reference>
<protein>
    <submittedName>
        <fullName evidence="1">Uncharacterized protein</fullName>
    </submittedName>
</protein>